<name>A0A210PIC2_MIZYE</name>
<evidence type="ECO:0000256" key="2">
    <source>
        <dbReference type="ARBA" id="ARBA00022553"/>
    </source>
</evidence>
<keyword evidence="6" id="KW-1185">Reference proteome</keyword>
<protein>
    <recommendedName>
        <fullName evidence="4">CABIT domain-containing protein</fullName>
    </recommendedName>
</protein>
<organism evidence="5 6">
    <name type="scientific">Mizuhopecten yessoensis</name>
    <name type="common">Japanese scallop</name>
    <name type="synonym">Patinopecten yessoensis</name>
    <dbReference type="NCBI Taxonomy" id="6573"/>
    <lineage>
        <taxon>Eukaryota</taxon>
        <taxon>Metazoa</taxon>
        <taxon>Spiralia</taxon>
        <taxon>Lophotrochozoa</taxon>
        <taxon>Mollusca</taxon>
        <taxon>Bivalvia</taxon>
        <taxon>Autobranchia</taxon>
        <taxon>Pteriomorphia</taxon>
        <taxon>Pectinida</taxon>
        <taxon>Pectinoidea</taxon>
        <taxon>Pectinidae</taxon>
        <taxon>Mizuhopecten</taxon>
    </lineage>
</organism>
<evidence type="ECO:0000259" key="4">
    <source>
        <dbReference type="Pfam" id="PF12736"/>
    </source>
</evidence>
<evidence type="ECO:0000256" key="1">
    <source>
        <dbReference type="ARBA" id="ARBA00006392"/>
    </source>
</evidence>
<feature type="compositionally biased region" description="Basic and acidic residues" evidence="3">
    <location>
        <begin position="373"/>
        <end position="405"/>
    </location>
</feature>
<dbReference type="OrthoDB" id="6069759at2759"/>
<dbReference type="InterPro" id="IPR052281">
    <property type="entry name" value="GAREM"/>
</dbReference>
<dbReference type="AlphaFoldDB" id="A0A210PIC2"/>
<feature type="compositionally biased region" description="Pro residues" evidence="3">
    <location>
        <begin position="333"/>
        <end position="344"/>
    </location>
</feature>
<dbReference type="Proteomes" id="UP000242188">
    <property type="component" value="Unassembled WGS sequence"/>
</dbReference>
<sequence length="690" mass="75716">MADLDSAIVWTDGQVSAKEAVNKLGLPCMVKVVNGCTHADFSEGYLLKLDFGIAIKKVAACFVSKRSDSTGKSDEIFIPLGYAGKVRIAREDAGTKIYTTLKDLIEDFPRYVKVEDGFSSTGDGSGKPLAVPTGAQLELDKAIGTANLYCKFNDKTIVLTTKDKIRFRLLSDDTTYTLQEVVDRLHLPQTVRFLDPQFQTVAKTDLNGEKCDVIGDTLKLSRVSNHEVIVGLLRPSVSPTCGPGTAKKKVQPTLALFPLQASAAVNDVKVKVTADKNDKTYKSTMAKLFPQTVDRTLIQESFYVDLTSKVNIHIQKDNTWITVKPSPIKQDPVPSPAATPPPLPPDRDERKLSPRSKTPTSPIQLSLPGAKSPTKDDGPKSPKDKNAKKDKKDKDKNKTKSKESPRPSSGSSGRSSPPSWLSIQTDDLHIAPSTPSPSPPPAPDVPVRNVPRKPTPSTDRTNISGRPLVPTPLETDAYEEPIKNTKFELSKKSDAQGQASEYESLRHSADGPYAVLQSEDIYDELDIQEDKDTKKKDKDKDKDKKKKGGFKFFTGGRKKKQEGSRTSLSELATEPVERPTMAMDKIPDMSSIGKDKSSKPKPVGTVRPNSKSLPEIPGKPTEFKSFSVVNLTECLHQCGLPDLAKLCEKEKLDGDFLSTLSETDLTKEPFSLNPLHLKKLERIKAGWRPT</sequence>
<dbReference type="PANTHER" id="PTHR14454">
    <property type="entry name" value="GRB2-ASSOCIATED AND REGULATOR OF MAPK PROTEIN FAMILY MEMBER"/>
    <property type="match status" value="1"/>
</dbReference>
<dbReference type="Gene3D" id="1.10.150.50">
    <property type="entry name" value="Transcription Factor, Ets-1"/>
    <property type="match status" value="1"/>
</dbReference>
<keyword evidence="2" id="KW-0597">Phosphoprotein</keyword>
<accession>A0A210PIC2</accession>
<feature type="compositionally biased region" description="Basic and acidic residues" evidence="3">
    <location>
        <begin position="480"/>
        <end position="494"/>
    </location>
</feature>
<evidence type="ECO:0000313" key="5">
    <source>
        <dbReference type="EMBL" id="OWF36176.1"/>
    </source>
</evidence>
<feature type="compositionally biased region" description="Basic and acidic residues" evidence="3">
    <location>
        <begin position="528"/>
        <end position="542"/>
    </location>
</feature>
<feature type="compositionally biased region" description="Polar residues" evidence="3">
    <location>
        <begin position="355"/>
        <end position="364"/>
    </location>
</feature>
<dbReference type="InterPro" id="IPR025946">
    <property type="entry name" value="CABIT_dom"/>
</dbReference>
<proteinExistence type="inferred from homology"/>
<gene>
    <name evidence="5" type="ORF">KP79_PYT09031</name>
</gene>
<evidence type="ECO:0000313" key="6">
    <source>
        <dbReference type="Proteomes" id="UP000242188"/>
    </source>
</evidence>
<dbReference type="EMBL" id="NEDP02076665">
    <property type="protein sequence ID" value="OWF36176.1"/>
    <property type="molecule type" value="Genomic_DNA"/>
</dbReference>
<feature type="compositionally biased region" description="Pro residues" evidence="3">
    <location>
        <begin position="434"/>
        <end position="444"/>
    </location>
</feature>
<dbReference type="InterPro" id="IPR013761">
    <property type="entry name" value="SAM/pointed_sf"/>
</dbReference>
<reference evidence="5 6" key="1">
    <citation type="journal article" date="2017" name="Nat. Ecol. Evol.">
        <title>Scallop genome provides insights into evolution of bilaterian karyotype and development.</title>
        <authorList>
            <person name="Wang S."/>
            <person name="Zhang J."/>
            <person name="Jiao W."/>
            <person name="Li J."/>
            <person name="Xun X."/>
            <person name="Sun Y."/>
            <person name="Guo X."/>
            <person name="Huan P."/>
            <person name="Dong B."/>
            <person name="Zhang L."/>
            <person name="Hu X."/>
            <person name="Sun X."/>
            <person name="Wang J."/>
            <person name="Zhao C."/>
            <person name="Wang Y."/>
            <person name="Wang D."/>
            <person name="Huang X."/>
            <person name="Wang R."/>
            <person name="Lv J."/>
            <person name="Li Y."/>
            <person name="Zhang Z."/>
            <person name="Liu B."/>
            <person name="Lu W."/>
            <person name="Hui Y."/>
            <person name="Liang J."/>
            <person name="Zhou Z."/>
            <person name="Hou R."/>
            <person name="Li X."/>
            <person name="Liu Y."/>
            <person name="Li H."/>
            <person name="Ning X."/>
            <person name="Lin Y."/>
            <person name="Zhao L."/>
            <person name="Xing Q."/>
            <person name="Dou J."/>
            <person name="Li Y."/>
            <person name="Mao J."/>
            <person name="Guo H."/>
            <person name="Dou H."/>
            <person name="Li T."/>
            <person name="Mu C."/>
            <person name="Jiang W."/>
            <person name="Fu Q."/>
            <person name="Fu X."/>
            <person name="Miao Y."/>
            <person name="Liu J."/>
            <person name="Yu Q."/>
            <person name="Li R."/>
            <person name="Liao H."/>
            <person name="Li X."/>
            <person name="Kong Y."/>
            <person name="Jiang Z."/>
            <person name="Chourrout D."/>
            <person name="Li R."/>
            <person name="Bao Z."/>
        </authorList>
    </citation>
    <scope>NUCLEOTIDE SEQUENCE [LARGE SCALE GENOMIC DNA]</scope>
    <source>
        <strain evidence="5 6">PY_sf001</strain>
    </source>
</reference>
<comment type="caution">
    <text evidence="5">The sequence shown here is derived from an EMBL/GenBank/DDBJ whole genome shotgun (WGS) entry which is preliminary data.</text>
</comment>
<evidence type="ECO:0000256" key="3">
    <source>
        <dbReference type="SAM" id="MobiDB-lite"/>
    </source>
</evidence>
<feature type="domain" description="CABIT" evidence="4">
    <location>
        <begin position="26"/>
        <end position="231"/>
    </location>
</feature>
<comment type="similarity">
    <text evidence="1">Belongs to the GAREM family.</text>
</comment>
<feature type="compositionally biased region" description="Polar residues" evidence="3">
    <location>
        <begin position="455"/>
        <end position="464"/>
    </location>
</feature>
<feature type="compositionally biased region" description="Low complexity" evidence="3">
    <location>
        <begin position="406"/>
        <end position="419"/>
    </location>
</feature>
<dbReference type="PANTHER" id="PTHR14454:SF11">
    <property type="entry name" value="SERRANO, ISOFORM F"/>
    <property type="match status" value="1"/>
</dbReference>
<feature type="region of interest" description="Disordered" evidence="3">
    <location>
        <begin position="323"/>
        <end position="619"/>
    </location>
</feature>
<dbReference type="Pfam" id="PF12736">
    <property type="entry name" value="CABIT"/>
    <property type="match status" value="1"/>
</dbReference>